<dbReference type="FunFam" id="1.10.510.10:FF:000754">
    <property type="entry name" value="Interleukin-1 receptor-associated kinase"/>
    <property type="match status" value="1"/>
</dbReference>
<dbReference type="InterPro" id="IPR011029">
    <property type="entry name" value="DEATH-like_dom_sf"/>
</dbReference>
<dbReference type="InterPro" id="IPR017441">
    <property type="entry name" value="Protein_kinase_ATP_BS"/>
</dbReference>
<keyword evidence="6" id="KW-0418">Kinase</keyword>
<comment type="similarity">
    <text evidence="1">Belongs to the protein kinase superfamily. TKL Ser/Thr protein kinase family. Pelle subfamily.</text>
</comment>
<dbReference type="Gene3D" id="1.10.510.10">
    <property type="entry name" value="Transferase(Phosphotransferase) domain 1"/>
    <property type="match status" value="1"/>
</dbReference>
<keyword evidence="13" id="KW-1185">Reference proteome</keyword>
<proteinExistence type="inferred from homology"/>
<dbReference type="PROSITE" id="PS50011">
    <property type="entry name" value="PROTEIN_KINASE_DOM"/>
    <property type="match status" value="1"/>
</dbReference>
<accession>A0AAV2S7W3</accession>
<feature type="domain" description="Protein kinase" evidence="11">
    <location>
        <begin position="274"/>
        <end position="549"/>
    </location>
</feature>
<comment type="catalytic activity">
    <reaction evidence="8">
        <text>L-threonyl-[protein] + ATP = O-phospho-L-threonyl-[protein] + ADP + H(+)</text>
        <dbReference type="Rhea" id="RHEA:46608"/>
        <dbReference type="Rhea" id="RHEA-COMP:11060"/>
        <dbReference type="Rhea" id="RHEA-COMP:11605"/>
        <dbReference type="ChEBI" id="CHEBI:15378"/>
        <dbReference type="ChEBI" id="CHEBI:30013"/>
        <dbReference type="ChEBI" id="CHEBI:30616"/>
        <dbReference type="ChEBI" id="CHEBI:61977"/>
        <dbReference type="ChEBI" id="CHEBI:456216"/>
        <dbReference type="EC" id="2.7.11.1"/>
    </reaction>
</comment>
<keyword evidence="7 10" id="KW-0067">ATP-binding</keyword>
<comment type="catalytic activity">
    <reaction evidence="9">
        <text>L-seryl-[protein] + ATP = O-phospho-L-seryl-[protein] + ADP + H(+)</text>
        <dbReference type="Rhea" id="RHEA:17989"/>
        <dbReference type="Rhea" id="RHEA-COMP:9863"/>
        <dbReference type="Rhea" id="RHEA-COMP:11604"/>
        <dbReference type="ChEBI" id="CHEBI:15378"/>
        <dbReference type="ChEBI" id="CHEBI:29999"/>
        <dbReference type="ChEBI" id="CHEBI:30616"/>
        <dbReference type="ChEBI" id="CHEBI:83421"/>
        <dbReference type="ChEBI" id="CHEBI:456216"/>
        <dbReference type="EC" id="2.7.11.1"/>
    </reaction>
</comment>
<evidence type="ECO:0000256" key="9">
    <source>
        <dbReference type="ARBA" id="ARBA00048679"/>
    </source>
</evidence>
<evidence type="ECO:0000256" key="5">
    <source>
        <dbReference type="ARBA" id="ARBA00022741"/>
    </source>
</evidence>
<dbReference type="Proteomes" id="UP001497623">
    <property type="component" value="Unassembled WGS sequence"/>
</dbReference>
<evidence type="ECO:0000256" key="8">
    <source>
        <dbReference type="ARBA" id="ARBA00047899"/>
    </source>
</evidence>
<organism evidence="12 13">
    <name type="scientific">Meganyctiphanes norvegica</name>
    <name type="common">Northern krill</name>
    <name type="synonym">Thysanopoda norvegica</name>
    <dbReference type="NCBI Taxonomy" id="48144"/>
    <lineage>
        <taxon>Eukaryota</taxon>
        <taxon>Metazoa</taxon>
        <taxon>Ecdysozoa</taxon>
        <taxon>Arthropoda</taxon>
        <taxon>Crustacea</taxon>
        <taxon>Multicrustacea</taxon>
        <taxon>Malacostraca</taxon>
        <taxon>Eumalacostraca</taxon>
        <taxon>Eucarida</taxon>
        <taxon>Euphausiacea</taxon>
        <taxon>Euphausiidae</taxon>
        <taxon>Meganyctiphanes</taxon>
    </lineage>
</organism>
<gene>
    <name evidence="12" type="ORF">MNOR_LOCUS32938</name>
</gene>
<comment type="caution">
    <text evidence="12">The sequence shown here is derived from an EMBL/GenBank/DDBJ whole genome shotgun (WGS) entry which is preliminary data.</text>
</comment>
<dbReference type="SMART" id="SM00220">
    <property type="entry name" value="S_TKc"/>
    <property type="match status" value="1"/>
</dbReference>
<keyword evidence="3" id="KW-0723">Serine/threonine-protein kinase</keyword>
<dbReference type="SUPFAM" id="SSF56112">
    <property type="entry name" value="Protein kinase-like (PK-like)"/>
    <property type="match status" value="1"/>
</dbReference>
<evidence type="ECO:0000256" key="1">
    <source>
        <dbReference type="ARBA" id="ARBA00008718"/>
    </source>
</evidence>
<dbReference type="PANTHER" id="PTHR47989:SF47">
    <property type="entry name" value="SERINE_THREONINE-PROTEIN KINASE PBL28-RELATED"/>
    <property type="match status" value="1"/>
</dbReference>
<feature type="non-terminal residue" evidence="12">
    <location>
        <position position="553"/>
    </location>
</feature>
<dbReference type="Pfam" id="PF14786">
    <property type="entry name" value="Death_2"/>
    <property type="match status" value="1"/>
</dbReference>
<dbReference type="Gene3D" id="1.10.533.10">
    <property type="entry name" value="Death Domain, Fas"/>
    <property type="match status" value="1"/>
</dbReference>
<dbReference type="SUPFAM" id="SSF47986">
    <property type="entry name" value="DEATH domain"/>
    <property type="match status" value="1"/>
</dbReference>
<dbReference type="InterPro" id="IPR008271">
    <property type="entry name" value="Ser/Thr_kinase_AS"/>
</dbReference>
<dbReference type="PANTHER" id="PTHR47989">
    <property type="entry name" value="OS01G0750732 PROTEIN"/>
    <property type="match status" value="1"/>
</dbReference>
<evidence type="ECO:0000256" key="6">
    <source>
        <dbReference type="ARBA" id="ARBA00022777"/>
    </source>
</evidence>
<dbReference type="EC" id="2.7.11.1" evidence="2"/>
<evidence type="ECO:0000313" key="12">
    <source>
        <dbReference type="EMBL" id="CAL4163212.1"/>
    </source>
</evidence>
<dbReference type="PROSITE" id="PS00108">
    <property type="entry name" value="PROTEIN_KINASE_ST"/>
    <property type="match status" value="1"/>
</dbReference>
<dbReference type="Pfam" id="PF00069">
    <property type="entry name" value="Pkinase"/>
    <property type="match status" value="1"/>
</dbReference>
<evidence type="ECO:0000256" key="2">
    <source>
        <dbReference type="ARBA" id="ARBA00012513"/>
    </source>
</evidence>
<dbReference type="GO" id="GO:0005524">
    <property type="term" value="F:ATP binding"/>
    <property type="evidence" value="ECO:0007669"/>
    <property type="project" value="UniProtKB-UniRule"/>
</dbReference>
<feature type="binding site" evidence="10">
    <location>
        <position position="306"/>
    </location>
    <ligand>
        <name>ATP</name>
        <dbReference type="ChEBI" id="CHEBI:30616"/>
    </ligand>
</feature>
<dbReference type="InterPro" id="IPR029397">
    <property type="entry name" value="Tube_Death"/>
</dbReference>
<dbReference type="GO" id="GO:0004674">
    <property type="term" value="F:protein serine/threonine kinase activity"/>
    <property type="evidence" value="ECO:0007669"/>
    <property type="project" value="UniProtKB-KW"/>
</dbReference>
<evidence type="ECO:0000256" key="10">
    <source>
        <dbReference type="PROSITE-ProRule" id="PRU10141"/>
    </source>
</evidence>
<evidence type="ECO:0000313" key="13">
    <source>
        <dbReference type="Proteomes" id="UP001497623"/>
    </source>
</evidence>
<dbReference type="EMBL" id="CAXKWB010046052">
    <property type="protein sequence ID" value="CAL4163212.1"/>
    <property type="molecule type" value="Genomic_DNA"/>
</dbReference>
<keyword evidence="4" id="KW-0808">Transferase</keyword>
<sequence length="553" mass="62122">MKAIANNSMMLSEQADHYLSTEVRHLPLWAKSQMAQILEVAYGWRELMARIPDHPWIPGQNIPEELNYSRKYTADDIQLVIEECNRTGRKGFEILLEEWGTSGRKRATLKDLMEILLLIKQDRAADYLAEKILNISAPSQMKEKEIRNLLSNLLKKQEESEIHNQNFQDSGGFEAPLYEPPTYVEPKTKTQAPEILHDESIEVISEALTNSTIISPPNTTNGSSKYDSQSSNNANLISKYDYKVLENMNSSGLPHYSYNLLKAITDNFSNVLHANGGPKLGEGAFGMVYHAVLNLQEGQEKIVAVKRLNQGECRVELQFRTEIEVLSSCCHKNLVPLEGYSCDGTDWCLVYTFMPGGSLMDRLAKQNQTPDLDWVTRLQIAEGSAEGIAYLHTFQERPLVHRDIKSANILLDHNCVAKVGDFGLVHMGSSGTNTRTLVKTTTVFGTSAYMAPEAFRGDISVKMDTFSYAIVLLELLTGLAPYDEERDGCDLLSHVQENEVDDIDLLDPIAGPWDVRAAQGMFDLVSKCTDDKRRRPTMVNVLQEIKTLLKDIV</sequence>
<evidence type="ECO:0000256" key="4">
    <source>
        <dbReference type="ARBA" id="ARBA00022679"/>
    </source>
</evidence>
<evidence type="ECO:0000259" key="11">
    <source>
        <dbReference type="PROSITE" id="PS50011"/>
    </source>
</evidence>
<dbReference type="PROSITE" id="PS00107">
    <property type="entry name" value="PROTEIN_KINASE_ATP"/>
    <property type="match status" value="1"/>
</dbReference>
<evidence type="ECO:0000256" key="3">
    <source>
        <dbReference type="ARBA" id="ARBA00022527"/>
    </source>
</evidence>
<protein>
    <recommendedName>
        <fullName evidence="2">non-specific serine/threonine protein kinase</fullName>
        <ecNumber evidence="2">2.7.11.1</ecNumber>
    </recommendedName>
</protein>
<dbReference type="Gene3D" id="3.30.200.20">
    <property type="entry name" value="Phosphorylase Kinase, domain 1"/>
    <property type="match status" value="1"/>
</dbReference>
<dbReference type="InterPro" id="IPR011009">
    <property type="entry name" value="Kinase-like_dom_sf"/>
</dbReference>
<keyword evidence="5 10" id="KW-0547">Nucleotide-binding</keyword>
<name>A0AAV2S7W3_MEGNR</name>
<evidence type="ECO:0000256" key="7">
    <source>
        <dbReference type="ARBA" id="ARBA00022840"/>
    </source>
</evidence>
<reference evidence="12 13" key="1">
    <citation type="submission" date="2024-05" db="EMBL/GenBank/DDBJ databases">
        <authorList>
            <person name="Wallberg A."/>
        </authorList>
    </citation>
    <scope>NUCLEOTIDE SEQUENCE [LARGE SCALE GENOMIC DNA]</scope>
</reference>
<dbReference type="AlphaFoldDB" id="A0AAV2S7W3"/>
<dbReference type="InterPro" id="IPR000719">
    <property type="entry name" value="Prot_kinase_dom"/>
</dbReference>